<evidence type="ECO:0000313" key="4">
    <source>
        <dbReference type="EMBL" id="VAW58493.1"/>
    </source>
</evidence>
<dbReference type="AlphaFoldDB" id="A0A3B0X1W0"/>
<dbReference type="InterPro" id="IPR054555">
    <property type="entry name" value="T3SS_HopBF1-like"/>
</dbReference>
<gene>
    <name evidence="4" type="ORF">MNBD_GAMMA11-709</name>
</gene>
<keyword evidence="1" id="KW-0677">Repeat</keyword>
<evidence type="ECO:0000259" key="2">
    <source>
        <dbReference type="Pfam" id="PF25023"/>
    </source>
</evidence>
<dbReference type="Gene3D" id="2.180.10.10">
    <property type="entry name" value="RHS repeat-associated core"/>
    <property type="match status" value="1"/>
</dbReference>
<dbReference type="Pfam" id="PF25023">
    <property type="entry name" value="TEN_YD-shell"/>
    <property type="match status" value="1"/>
</dbReference>
<reference evidence="4" key="1">
    <citation type="submission" date="2018-06" db="EMBL/GenBank/DDBJ databases">
        <authorList>
            <person name="Zhirakovskaya E."/>
        </authorList>
    </citation>
    <scope>NUCLEOTIDE SEQUENCE</scope>
</reference>
<dbReference type="PRINTS" id="PR00394">
    <property type="entry name" value="RHSPROTEIN"/>
</dbReference>
<dbReference type="InterPro" id="IPR056823">
    <property type="entry name" value="TEN-like_YD-shell"/>
</dbReference>
<dbReference type="PANTHER" id="PTHR32305">
    <property type="match status" value="1"/>
</dbReference>
<accession>A0A3B0X1W0</accession>
<proteinExistence type="predicted"/>
<dbReference type="InterPro" id="IPR022385">
    <property type="entry name" value="Rhs_assc_core"/>
</dbReference>
<organism evidence="4">
    <name type="scientific">hydrothermal vent metagenome</name>
    <dbReference type="NCBI Taxonomy" id="652676"/>
    <lineage>
        <taxon>unclassified sequences</taxon>
        <taxon>metagenomes</taxon>
        <taxon>ecological metagenomes</taxon>
    </lineage>
</organism>
<protein>
    <submittedName>
        <fullName evidence="4">Rhs-family protein</fullName>
    </submittedName>
</protein>
<dbReference type="InterPro" id="IPR006530">
    <property type="entry name" value="YD"/>
</dbReference>
<feature type="domain" description="Type III secretion system effector HopBF1-like" evidence="3">
    <location>
        <begin position="336"/>
        <end position="506"/>
    </location>
</feature>
<dbReference type="InterPro" id="IPR050708">
    <property type="entry name" value="T6SS_VgrG/RHS"/>
</dbReference>
<feature type="domain" description="Teneurin-like YD-shell" evidence="2">
    <location>
        <begin position="10"/>
        <end position="295"/>
    </location>
</feature>
<evidence type="ECO:0000256" key="1">
    <source>
        <dbReference type="ARBA" id="ARBA00022737"/>
    </source>
</evidence>
<dbReference type="PANTHER" id="PTHR32305:SF15">
    <property type="entry name" value="PROTEIN RHSA-RELATED"/>
    <property type="match status" value="1"/>
</dbReference>
<dbReference type="NCBIfam" id="TIGR03696">
    <property type="entry name" value="Rhs_assc_core"/>
    <property type="match status" value="1"/>
</dbReference>
<dbReference type="Pfam" id="PF26324">
    <property type="entry name" value="HopBF1_kinase"/>
    <property type="match status" value="1"/>
</dbReference>
<sequence length="526" mass="59979">MGREMLRTQGEVATQTEYDPMGRLQKQQAFNLAQKKQIIQREYAYNNFGNLSQFTDGNSETRYVYDLLNRLEKTEGTEKEVFDFDPAGNIVGINEQKVKGEKKQATGNRLAMQGDKKFTYDERGNLIKEARGKGGKLVTEFEYNLQNQLVKVTKNNQTTEYKYDPLGRRIEKKDAFGTTKYLWAGDQLAQETRNKIKKTYVYEPLSFKPVALVQDNEVYHYHLDHLGTPRELTNNEGDIVWKVRYKTWGNVALKECEEIENNIRFQGQYFDEETGLHYNRHRYYNPDTGQFISQDPIGLLGGVNNYQYAPNPLGWIDPYGLCKDDELGASVLSEENFLGKGAYKNAHIIDGDRVFLTPIANPAHGGAPATIEDLHHEAWMLDKLSQEGLSTLAIYGTAVVNMPDGSQVQGIIAERKLFNSKDVFDNIYKGTNPQGVTQDMVYDTITQDTVVELEKMRETIIKNNVEVNDFQIMYGKDGKPVIADPKDIGVGKDADEGEVEKTIRKIESEIIMIKDIADKKPMKIFY</sequence>
<dbReference type="EMBL" id="UOFG01000038">
    <property type="protein sequence ID" value="VAW58493.1"/>
    <property type="molecule type" value="Genomic_DNA"/>
</dbReference>
<name>A0A3B0X1W0_9ZZZZ</name>
<evidence type="ECO:0000259" key="3">
    <source>
        <dbReference type="Pfam" id="PF26324"/>
    </source>
</evidence>
<dbReference type="NCBIfam" id="TIGR01643">
    <property type="entry name" value="YD_repeat_2x"/>
    <property type="match status" value="1"/>
</dbReference>